<evidence type="ECO:0000256" key="2">
    <source>
        <dbReference type="SAM" id="SignalP"/>
    </source>
</evidence>
<feature type="region of interest" description="Disordered" evidence="1">
    <location>
        <begin position="25"/>
        <end position="69"/>
    </location>
</feature>
<name>A0A9X1PY77_STRM4</name>
<keyword evidence="4" id="KW-1185">Reference proteome</keyword>
<protein>
    <submittedName>
        <fullName evidence="3">Uncharacterized protein</fullName>
    </submittedName>
</protein>
<keyword evidence="2" id="KW-0732">Signal</keyword>
<evidence type="ECO:0000313" key="3">
    <source>
        <dbReference type="EMBL" id="MCF1595582.1"/>
    </source>
</evidence>
<dbReference type="Proteomes" id="UP001139384">
    <property type="component" value="Unassembled WGS sequence"/>
</dbReference>
<evidence type="ECO:0000256" key="1">
    <source>
        <dbReference type="SAM" id="MobiDB-lite"/>
    </source>
</evidence>
<dbReference type="AlphaFoldDB" id="A0A9X1PY77"/>
<gene>
    <name evidence="3" type="ORF">L0P92_18650</name>
</gene>
<feature type="chain" id="PRO_5040960732" evidence="2">
    <location>
        <begin position="26"/>
        <end position="229"/>
    </location>
</feature>
<reference evidence="3" key="1">
    <citation type="submission" date="2022-01" db="EMBL/GenBank/DDBJ databases">
        <title>Draft Genome Sequences of Seven Type Strains of the Genus Streptomyces.</title>
        <authorList>
            <person name="Aziz S."/>
            <person name="Coretto E."/>
            <person name="Chronakova A."/>
            <person name="Sproer C."/>
            <person name="Huber K."/>
            <person name="Nouioui I."/>
            <person name="Gross H."/>
        </authorList>
    </citation>
    <scope>NUCLEOTIDE SEQUENCE</scope>
    <source>
        <strain evidence="3">DSM 103493</strain>
    </source>
</reference>
<dbReference type="RefSeq" id="WP_234763877.1">
    <property type="nucleotide sequence ID" value="NZ_JAKEIP010000069.1"/>
</dbReference>
<dbReference type="EMBL" id="JAKEIP010000069">
    <property type="protein sequence ID" value="MCF1595582.1"/>
    <property type="molecule type" value="Genomic_DNA"/>
</dbReference>
<proteinExistence type="predicted"/>
<comment type="caution">
    <text evidence="3">The sequence shown here is derived from an EMBL/GenBank/DDBJ whole genome shotgun (WGS) entry which is preliminary data.</text>
</comment>
<accession>A0A9X1PY77</accession>
<sequence length="229" mass="24422">MRKSRILLAPSLAVAVLATAGPAFAEDPTLAPTDTPVVGTAPPAQPEESDLVEGAPETPAPAPSDATATVPDDVIVPAPKDSFTPDAQACEPRWIYYPTSKDKDYHKGVGAEQANYNGTSRTAKSTFVSEVSGTVGISYTGEFKVEGSAAVIKIEGKFGVNVSASLTARLGNTIAVDTPPRKTTFARYGVYRLKSYGYNQYTYTNCTKGAKKNVTIYTPHRIGWAIWEK</sequence>
<feature type="signal peptide" evidence="2">
    <location>
        <begin position="1"/>
        <end position="25"/>
    </location>
</feature>
<evidence type="ECO:0000313" key="4">
    <source>
        <dbReference type="Proteomes" id="UP001139384"/>
    </source>
</evidence>
<organism evidence="3 4">
    <name type="scientific">Streptomyces muensis</name>
    <dbReference type="NCBI Taxonomy" id="1077944"/>
    <lineage>
        <taxon>Bacteria</taxon>
        <taxon>Bacillati</taxon>
        <taxon>Actinomycetota</taxon>
        <taxon>Actinomycetes</taxon>
        <taxon>Kitasatosporales</taxon>
        <taxon>Streptomycetaceae</taxon>
        <taxon>Streptomyces</taxon>
    </lineage>
</organism>